<comment type="caution">
    <text evidence="1">The sequence shown here is derived from an EMBL/GenBank/DDBJ whole genome shotgun (WGS) entry which is preliminary data.</text>
</comment>
<evidence type="ECO:0000313" key="1">
    <source>
        <dbReference type="EMBL" id="KFA94550.1"/>
    </source>
</evidence>
<organism evidence="1 2">
    <name type="scientific">Archangium violaceum Cb vi76</name>
    <dbReference type="NCBI Taxonomy" id="1406225"/>
    <lineage>
        <taxon>Bacteria</taxon>
        <taxon>Pseudomonadati</taxon>
        <taxon>Myxococcota</taxon>
        <taxon>Myxococcia</taxon>
        <taxon>Myxococcales</taxon>
        <taxon>Cystobacterineae</taxon>
        <taxon>Archangiaceae</taxon>
        <taxon>Archangium</taxon>
    </lineage>
</organism>
<reference evidence="1 2" key="1">
    <citation type="submission" date="2014-07" db="EMBL/GenBank/DDBJ databases">
        <title>Draft Genome Sequence of Gephyronic Acid Producer, Cystobacter violaceus Strain Cb vi76.</title>
        <authorList>
            <person name="Stevens D.C."/>
            <person name="Young J."/>
            <person name="Carmichael R."/>
            <person name="Tan J."/>
            <person name="Taylor R.E."/>
        </authorList>
    </citation>
    <scope>NUCLEOTIDE SEQUENCE [LARGE SCALE GENOMIC DNA]</scope>
    <source>
        <strain evidence="1 2">Cb vi76</strain>
    </source>
</reference>
<accession>A0A084T1G5</accession>
<dbReference type="EMBL" id="JPMI01000008">
    <property type="protein sequence ID" value="KFA94550.1"/>
    <property type="molecule type" value="Genomic_DNA"/>
</dbReference>
<dbReference type="Proteomes" id="UP000028547">
    <property type="component" value="Unassembled WGS sequence"/>
</dbReference>
<evidence type="ECO:0000313" key="2">
    <source>
        <dbReference type="Proteomes" id="UP000028547"/>
    </source>
</evidence>
<dbReference type="RefSeq" id="WP_043389171.1">
    <property type="nucleotide sequence ID" value="NZ_JPMI01000008.1"/>
</dbReference>
<dbReference type="AlphaFoldDB" id="A0A084T1G5"/>
<name>A0A084T1G5_9BACT</name>
<sequence length="128" mass="14405">MDRPEFLRWAGIELSTRHPGYAIGEGDHYRTVRCARNMYLGVDALLDGEMRVHVFTDTDHLMLTTAAPVLGLPPPGMEYKVQRGVDSPGRLYARLTWRNSGVSYAAQKFQTLAALDWLHVLVIPNLLP</sequence>
<gene>
    <name evidence="1" type="ORF">Q664_01885</name>
</gene>
<proteinExistence type="predicted"/>
<protein>
    <submittedName>
        <fullName evidence="1">Uncharacterized protein</fullName>
    </submittedName>
</protein>